<evidence type="ECO:0000256" key="2">
    <source>
        <dbReference type="ARBA" id="ARBA00022771"/>
    </source>
</evidence>
<dbReference type="SMART" id="SM00184">
    <property type="entry name" value="RING"/>
    <property type="match status" value="1"/>
</dbReference>
<dbReference type="EMBL" id="CAJJDM010000132">
    <property type="protein sequence ID" value="CAD8106050.1"/>
    <property type="molecule type" value="Genomic_DNA"/>
</dbReference>
<dbReference type="InterPro" id="IPR001841">
    <property type="entry name" value="Znf_RING"/>
</dbReference>
<dbReference type="GO" id="GO:0061630">
    <property type="term" value="F:ubiquitin protein ligase activity"/>
    <property type="evidence" value="ECO:0007669"/>
    <property type="project" value="TreeGrafter"/>
</dbReference>
<feature type="domain" description="RING-type" evidence="5">
    <location>
        <begin position="99"/>
        <end position="138"/>
    </location>
</feature>
<comment type="caution">
    <text evidence="6">The sequence shown here is derived from an EMBL/GenBank/DDBJ whole genome shotgun (WGS) entry which is preliminary data.</text>
</comment>
<dbReference type="Proteomes" id="UP000688137">
    <property type="component" value="Unassembled WGS sequence"/>
</dbReference>
<proteinExistence type="predicted"/>
<accession>A0A8S1PRH9</accession>
<organism evidence="6 7">
    <name type="scientific">Paramecium primaurelia</name>
    <dbReference type="NCBI Taxonomy" id="5886"/>
    <lineage>
        <taxon>Eukaryota</taxon>
        <taxon>Sar</taxon>
        <taxon>Alveolata</taxon>
        <taxon>Ciliophora</taxon>
        <taxon>Intramacronucleata</taxon>
        <taxon>Oligohymenophorea</taxon>
        <taxon>Peniculida</taxon>
        <taxon>Parameciidae</taxon>
        <taxon>Paramecium</taxon>
    </lineage>
</organism>
<reference evidence="6" key="1">
    <citation type="submission" date="2021-01" db="EMBL/GenBank/DDBJ databases">
        <authorList>
            <consortium name="Genoscope - CEA"/>
            <person name="William W."/>
        </authorList>
    </citation>
    <scope>NUCLEOTIDE SEQUENCE</scope>
</reference>
<evidence type="ECO:0000256" key="1">
    <source>
        <dbReference type="ARBA" id="ARBA00022723"/>
    </source>
</evidence>
<keyword evidence="7" id="KW-1185">Reference proteome</keyword>
<keyword evidence="1" id="KW-0479">Metal-binding</keyword>
<gene>
    <name evidence="6" type="ORF">PPRIM_AZ9-3.1.T1290076</name>
</gene>
<dbReference type="AlphaFoldDB" id="A0A8S1PRH9"/>
<evidence type="ECO:0000313" key="7">
    <source>
        <dbReference type="Proteomes" id="UP000688137"/>
    </source>
</evidence>
<dbReference type="GO" id="GO:0008270">
    <property type="term" value="F:zinc ion binding"/>
    <property type="evidence" value="ECO:0007669"/>
    <property type="project" value="UniProtKB-KW"/>
</dbReference>
<protein>
    <recommendedName>
        <fullName evidence="5">RING-type domain-containing protein</fullName>
    </recommendedName>
</protein>
<evidence type="ECO:0000256" key="3">
    <source>
        <dbReference type="ARBA" id="ARBA00022833"/>
    </source>
</evidence>
<evidence type="ECO:0000313" key="6">
    <source>
        <dbReference type="EMBL" id="CAD8106050.1"/>
    </source>
</evidence>
<evidence type="ECO:0000256" key="4">
    <source>
        <dbReference type="PROSITE-ProRule" id="PRU00175"/>
    </source>
</evidence>
<evidence type="ECO:0000259" key="5">
    <source>
        <dbReference type="PROSITE" id="PS50089"/>
    </source>
</evidence>
<keyword evidence="2 4" id="KW-0863">Zinc-finger</keyword>
<dbReference type="Pfam" id="PF13639">
    <property type="entry name" value="zf-RING_2"/>
    <property type="match status" value="1"/>
</dbReference>
<dbReference type="PANTHER" id="PTHR45931">
    <property type="entry name" value="SI:CH211-59O9.10"/>
    <property type="match status" value="1"/>
</dbReference>
<sequence>MSFCDEEMLHQYYQNHIDLCQQQIGNYNLIEQQCQQCGEQIIKLYQNDHLEICPGNFWIEVKCPYCSSPILKAYLKEHITQCNIYIEQQQREIKGIKNCSICLEDILEKRADLKCSHSFHQECIENWLKQRQKCPICKRINDKAYIQ</sequence>
<dbReference type="GO" id="GO:0005634">
    <property type="term" value="C:nucleus"/>
    <property type="evidence" value="ECO:0007669"/>
    <property type="project" value="TreeGrafter"/>
</dbReference>
<dbReference type="GO" id="GO:0006511">
    <property type="term" value="P:ubiquitin-dependent protein catabolic process"/>
    <property type="evidence" value="ECO:0007669"/>
    <property type="project" value="TreeGrafter"/>
</dbReference>
<keyword evidence="3" id="KW-0862">Zinc</keyword>
<name>A0A8S1PRH9_PARPR</name>
<dbReference type="PROSITE" id="PS50089">
    <property type="entry name" value="ZF_RING_2"/>
    <property type="match status" value="1"/>
</dbReference>
<dbReference type="InterPro" id="IPR051834">
    <property type="entry name" value="RING_finger_E3_ligase"/>
</dbReference>
<dbReference type="PANTHER" id="PTHR45931:SF3">
    <property type="entry name" value="RING ZINC FINGER-CONTAINING PROTEIN"/>
    <property type="match status" value="1"/>
</dbReference>